<evidence type="ECO:0000256" key="1">
    <source>
        <dbReference type="ARBA" id="ARBA00002501"/>
    </source>
</evidence>
<name>A0AAV6W834_9LAMI</name>
<dbReference type="GO" id="GO:0016192">
    <property type="term" value="P:vesicle-mediated transport"/>
    <property type="evidence" value="ECO:0007669"/>
    <property type="project" value="UniProtKB-ARBA"/>
</dbReference>
<dbReference type="Proteomes" id="UP000826271">
    <property type="component" value="Unassembled WGS sequence"/>
</dbReference>
<evidence type="ECO:0000256" key="4">
    <source>
        <dbReference type="ARBA" id="ARBA00022692"/>
    </source>
</evidence>
<keyword evidence="4 7" id="KW-0812">Transmembrane</keyword>
<reference evidence="8" key="1">
    <citation type="submission" date="2019-10" db="EMBL/GenBank/DDBJ databases">
        <authorList>
            <person name="Zhang R."/>
            <person name="Pan Y."/>
            <person name="Wang J."/>
            <person name="Ma R."/>
            <person name="Yu S."/>
        </authorList>
    </citation>
    <scope>NUCLEOTIDE SEQUENCE</scope>
    <source>
        <strain evidence="8">LA-IB0</strain>
        <tissue evidence="8">Leaf</tissue>
    </source>
</reference>
<evidence type="ECO:0000256" key="3">
    <source>
        <dbReference type="ARBA" id="ARBA00006483"/>
    </source>
</evidence>
<evidence type="ECO:0000313" key="9">
    <source>
        <dbReference type="Proteomes" id="UP000826271"/>
    </source>
</evidence>
<evidence type="ECO:0000256" key="2">
    <source>
        <dbReference type="ARBA" id="ARBA00004141"/>
    </source>
</evidence>
<keyword evidence="9" id="KW-1185">Reference proteome</keyword>
<dbReference type="AlphaFoldDB" id="A0AAV6W834"/>
<dbReference type="GO" id="GO:0005794">
    <property type="term" value="C:Golgi apparatus"/>
    <property type="evidence" value="ECO:0007669"/>
    <property type="project" value="TreeGrafter"/>
</dbReference>
<comment type="function">
    <text evidence="1 7">May be involved in both secretory and endocytic intracellular trafficking in the endosomal/prevacuolar compartments.</text>
</comment>
<dbReference type="PANTHER" id="PTHR19317">
    <property type="entry name" value="PRENYLATED RAB ACCEPTOR 1-RELATED"/>
    <property type="match status" value="1"/>
</dbReference>
<accession>A0AAV6W834</accession>
<protein>
    <recommendedName>
        <fullName evidence="7">PRA1 family protein</fullName>
    </recommendedName>
</protein>
<dbReference type="GO" id="GO:0016020">
    <property type="term" value="C:membrane"/>
    <property type="evidence" value="ECO:0007669"/>
    <property type="project" value="UniProtKB-SubCell"/>
</dbReference>
<proteinExistence type="inferred from homology"/>
<comment type="caution">
    <text evidence="8">The sequence shown here is derived from an EMBL/GenBank/DDBJ whole genome shotgun (WGS) entry which is preliminary data.</text>
</comment>
<keyword evidence="7" id="KW-0813">Transport</keyword>
<dbReference type="InterPro" id="IPR004895">
    <property type="entry name" value="Prenylated_rab_accept_PRA1"/>
</dbReference>
<evidence type="ECO:0000313" key="8">
    <source>
        <dbReference type="EMBL" id="KAG8363115.1"/>
    </source>
</evidence>
<evidence type="ECO:0000256" key="7">
    <source>
        <dbReference type="RuleBase" id="RU363107"/>
    </source>
</evidence>
<keyword evidence="5 7" id="KW-1133">Transmembrane helix</keyword>
<dbReference type="EMBL" id="WHWC01000048">
    <property type="protein sequence ID" value="KAG8363115.1"/>
    <property type="molecule type" value="Genomic_DNA"/>
</dbReference>
<feature type="transmembrane region" description="Helical" evidence="7">
    <location>
        <begin position="58"/>
        <end position="76"/>
    </location>
</feature>
<dbReference type="GO" id="GO:0005783">
    <property type="term" value="C:endoplasmic reticulum"/>
    <property type="evidence" value="ECO:0007669"/>
    <property type="project" value="TreeGrafter"/>
</dbReference>
<gene>
    <name evidence="8" type="ORF">BUALT_BualtUnG0002900</name>
</gene>
<evidence type="ECO:0000256" key="5">
    <source>
        <dbReference type="ARBA" id="ARBA00022989"/>
    </source>
</evidence>
<keyword evidence="6 7" id="KW-0472">Membrane</keyword>
<organism evidence="8 9">
    <name type="scientific">Buddleja alternifolia</name>
    <dbReference type="NCBI Taxonomy" id="168488"/>
    <lineage>
        <taxon>Eukaryota</taxon>
        <taxon>Viridiplantae</taxon>
        <taxon>Streptophyta</taxon>
        <taxon>Embryophyta</taxon>
        <taxon>Tracheophyta</taxon>
        <taxon>Spermatophyta</taxon>
        <taxon>Magnoliopsida</taxon>
        <taxon>eudicotyledons</taxon>
        <taxon>Gunneridae</taxon>
        <taxon>Pentapetalae</taxon>
        <taxon>asterids</taxon>
        <taxon>lamiids</taxon>
        <taxon>Lamiales</taxon>
        <taxon>Scrophulariaceae</taxon>
        <taxon>Buddlejeae</taxon>
        <taxon>Buddleja</taxon>
    </lineage>
</organism>
<dbReference type="PANTHER" id="PTHR19317:SF94">
    <property type="entry name" value="PRA1 FAMILY PROTEIN"/>
    <property type="match status" value="1"/>
</dbReference>
<comment type="subcellular location">
    <subcellularLocation>
        <location evidence="2 7">Membrane</location>
        <topology evidence="2 7">Multi-pass membrane protein</topology>
    </subcellularLocation>
</comment>
<evidence type="ECO:0000256" key="6">
    <source>
        <dbReference type="ARBA" id="ARBA00023136"/>
    </source>
</evidence>
<feature type="transmembrane region" description="Helical" evidence="7">
    <location>
        <begin position="82"/>
        <end position="98"/>
    </location>
</feature>
<sequence length="203" mass="22030">MSLSPSSALTEHLTRLSDALRRSFTRRRPWLELIDRSAFTRPDSLSDAITRIRKNLSYFRINYISTLALVLAVSLLSHPLSLLTLLSLLAAWIFVYILRPADQPLVVFSRTFTDREALWILIGLTIFVVFVTNVVSLLMSASLIGVGMVCVHGAFRDPEDLFLDDQDLAGNGLFSFVGGGSIPSSALAAAAAAAAAPGLVSHV</sequence>
<comment type="similarity">
    <text evidence="3 7">Belongs to the PRA1 family.</text>
</comment>
<dbReference type="Pfam" id="PF03208">
    <property type="entry name" value="PRA1"/>
    <property type="match status" value="1"/>
</dbReference>
<feature type="transmembrane region" description="Helical" evidence="7">
    <location>
        <begin position="118"/>
        <end position="139"/>
    </location>
</feature>